<dbReference type="NCBIfam" id="TIGR03953">
    <property type="entry name" value="rplD_bact"/>
    <property type="match status" value="1"/>
</dbReference>
<dbReference type="Pfam" id="PF00573">
    <property type="entry name" value="Ribosomal_L4"/>
    <property type="match status" value="1"/>
</dbReference>
<dbReference type="GO" id="GO:1990904">
    <property type="term" value="C:ribonucleoprotein complex"/>
    <property type="evidence" value="ECO:0007669"/>
    <property type="project" value="UniProtKB-KW"/>
</dbReference>
<comment type="function">
    <text evidence="5">One of the primary rRNA binding proteins, this protein initially binds near the 5'-end of the 23S rRNA. It is important during the early stages of 50S assembly. It makes multiple contacts with different domains of the 23S rRNA in the assembled 50S subunit and ribosome.</text>
</comment>
<dbReference type="KEGG" id="rip:RIEPE_0448"/>
<dbReference type="InterPro" id="IPR013005">
    <property type="entry name" value="Ribosomal_uL4-like"/>
</dbReference>
<reference evidence="7" key="1">
    <citation type="submission" date="2008-05" db="EMBL/GenBank/DDBJ databases">
        <title>Genome sequence of Riesia pediculicola USDA.</title>
        <authorList>
            <person name="Kirkness E.F."/>
        </authorList>
    </citation>
    <scope>NUCLEOTIDE SEQUENCE [LARGE SCALE GENOMIC DNA]</scope>
    <source>
        <strain evidence="7">USDA</strain>
    </source>
</reference>
<accession>D4G8N3</accession>
<dbReference type="HOGENOM" id="CLU_041575_5_2_6"/>
<dbReference type="InterPro" id="IPR023574">
    <property type="entry name" value="Ribosomal_uL4_dom_sf"/>
</dbReference>
<comment type="subunit">
    <text evidence="5">Part of the 50S ribosomal subunit.</text>
</comment>
<organism evidence="7 8">
    <name type="scientific">Riesia pediculicola (strain USDA)</name>
    <dbReference type="NCBI Taxonomy" id="515618"/>
    <lineage>
        <taxon>Bacteria</taxon>
        <taxon>Pseudomonadati</taxon>
        <taxon>Pseudomonadota</taxon>
        <taxon>Gammaproteobacteria</taxon>
        <taxon>Enterobacterales</taxon>
        <taxon>Enterobacteriaceae</taxon>
        <taxon>Candidatus Riesia</taxon>
    </lineage>
</organism>
<dbReference type="OrthoDB" id="9803201at2"/>
<evidence type="ECO:0000313" key="7">
    <source>
        <dbReference type="EMBL" id="ADD79555.1"/>
    </source>
</evidence>
<dbReference type="HAMAP" id="MF_01328_B">
    <property type="entry name" value="Ribosomal_uL4_B"/>
    <property type="match status" value="1"/>
</dbReference>
<dbReference type="GO" id="GO:0005840">
    <property type="term" value="C:ribosome"/>
    <property type="evidence" value="ECO:0007669"/>
    <property type="project" value="UniProtKB-KW"/>
</dbReference>
<dbReference type="PANTHER" id="PTHR10746:SF6">
    <property type="entry name" value="LARGE RIBOSOMAL SUBUNIT PROTEIN UL4M"/>
    <property type="match status" value="1"/>
</dbReference>
<keyword evidence="3 5" id="KW-0687">Ribonucleoprotein</keyword>
<dbReference type="InterPro" id="IPR002136">
    <property type="entry name" value="Ribosomal_uL4"/>
</dbReference>
<keyword evidence="5" id="KW-0699">rRNA-binding</keyword>
<comment type="function">
    <text evidence="5">Forms part of the polypeptide exit tunnel.</text>
</comment>
<dbReference type="GO" id="GO:0019843">
    <property type="term" value="F:rRNA binding"/>
    <property type="evidence" value="ECO:0007669"/>
    <property type="project" value="UniProtKB-UniRule"/>
</dbReference>
<evidence type="ECO:0000256" key="6">
    <source>
        <dbReference type="SAM" id="MobiDB-lite"/>
    </source>
</evidence>
<keyword evidence="8" id="KW-1185">Reference proteome</keyword>
<dbReference type="SUPFAM" id="SSF52166">
    <property type="entry name" value="Ribosomal protein L4"/>
    <property type="match status" value="1"/>
</dbReference>
<evidence type="ECO:0000256" key="5">
    <source>
        <dbReference type="HAMAP-Rule" id="MF_01328"/>
    </source>
</evidence>
<keyword evidence="5" id="KW-0694">RNA-binding</keyword>
<dbReference type="AlphaFoldDB" id="D4G8N3"/>
<dbReference type="RefSeq" id="WP_013087543.1">
    <property type="nucleotide sequence ID" value="NC_014109.1"/>
</dbReference>
<keyword evidence="2 5" id="KW-0689">Ribosomal protein</keyword>
<name>D4G8N3_RIEPU</name>
<evidence type="ECO:0000256" key="2">
    <source>
        <dbReference type="ARBA" id="ARBA00022980"/>
    </source>
</evidence>
<evidence type="ECO:0000256" key="3">
    <source>
        <dbReference type="ARBA" id="ARBA00023274"/>
    </source>
</evidence>
<proteinExistence type="inferred from homology"/>
<evidence type="ECO:0000256" key="4">
    <source>
        <dbReference type="ARBA" id="ARBA00035244"/>
    </source>
</evidence>
<dbReference type="EMBL" id="CP001085">
    <property type="protein sequence ID" value="ADD79555.1"/>
    <property type="molecule type" value="Genomic_DNA"/>
</dbReference>
<evidence type="ECO:0000256" key="1">
    <source>
        <dbReference type="ARBA" id="ARBA00010528"/>
    </source>
</evidence>
<feature type="compositionally biased region" description="Polar residues" evidence="6">
    <location>
        <begin position="42"/>
        <end position="56"/>
    </location>
</feature>
<evidence type="ECO:0000313" key="8">
    <source>
        <dbReference type="Proteomes" id="UP000001700"/>
    </source>
</evidence>
<protein>
    <recommendedName>
        <fullName evidence="4 5">Large ribosomal subunit protein uL4</fullName>
    </recommendedName>
</protein>
<dbReference type="Gene3D" id="3.40.1370.10">
    <property type="match status" value="1"/>
</dbReference>
<feature type="region of interest" description="Disordered" evidence="6">
    <location>
        <begin position="42"/>
        <end position="75"/>
    </location>
</feature>
<dbReference type="PANTHER" id="PTHR10746">
    <property type="entry name" value="50S RIBOSOMAL PROTEIN L4"/>
    <property type="match status" value="1"/>
</dbReference>
<gene>
    <name evidence="5 7" type="primary">rplD</name>
    <name evidence="7" type="ordered locus">RIEPE_0448</name>
</gene>
<dbReference type="GO" id="GO:0006412">
    <property type="term" value="P:translation"/>
    <property type="evidence" value="ECO:0007669"/>
    <property type="project" value="UniProtKB-UniRule"/>
</dbReference>
<comment type="similarity">
    <text evidence="1 5">Belongs to the universal ribosomal protein uL4 family.</text>
</comment>
<dbReference type="eggNOG" id="COG0088">
    <property type="taxonomic scope" value="Bacteria"/>
</dbReference>
<dbReference type="Proteomes" id="UP000001700">
    <property type="component" value="Chromosome"/>
</dbReference>
<dbReference type="STRING" id="515618.RIEPE_0448"/>
<sequence length="202" mass="23463">MELTILDTHKKIQISDRIFNVRLNHSLVHQVIKSFLSNLRTGTKSQKNRSQVSGSNKKPWKQKGTGHARAGSVKSPIWRSGGMAFATNFRSYKKKINKKMYKKAMRCIFSELIRENRLVIVENLFLDRIKTKLFKKMIDDICRNRDKILIITKKINQFLILSSRNLHKINICEVSEINPVNLIKNRTIISTVEAIKKVEESL</sequence>
<dbReference type="GO" id="GO:0003735">
    <property type="term" value="F:structural constituent of ribosome"/>
    <property type="evidence" value="ECO:0007669"/>
    <property type="project" value="InterPro"/>
</dbReference>